<keyword evidence="9" id="KW-0445">Lipid transport</keyword>
<evidence type="ECO:0000256" key="12">
    <source>
        <dbReference type="ARBA" id="ARBA00023221"/>
    </source>
</evidence>
<keyword evidence="4" id="KW-0964">Secreted</keyword>
<dbReference type="GO" id="GO:0042157">
    <property type="term" value="P:lipoprotein metabolic process"/>
    <property type="evidence" value="ECO:0007669"/>
    <property type="project" value="InterPro"/>
</dbReference>
<evidence type="ECO:0000256" key="14">
    <source>
        <dbReference type="SAM" id="SignalP"/>
    </source>
</evidence>
<evidence type="ECO:0000256" key="10">
    <source>
        <dbReference type="ARBA" id="ARBA00023098"/>
    </source>
</evidence>
<dbReference type="GO" id="GO:0034362">
    <property type="term" value="C:low-density lipoprotein particle"/>
    <property type="evidence" value="ECO:0007669"/>
    <property type="project" value="TreeGrafter"/>
</dbReference>
<accession>A0AAY4EM59</accession>
<evidence type="ECO:0000256" key="5">
    <source>
        <dbReference type="ARBA" id="ARBA00022548"/>
    </source>
</evidence>
<dbReference type="GO" id="GO:0034361">
    <property type="term" value="C:very-low-density lipoprotein particle"/>
    <property type="evidence" value="ECO:0007669"/>
    <property type="project" value="TreeGrafter"/>
</dbReference>
<dbReference type="GO" id="GO:0120020">
    <property type="term" value="F:cholesterol transfer activity"/>
    <property type="evidence" value="ECO:0007669"/>
    <property type="project" value="TreeGrafter"/>
</dbReference>
<dbReference type="GO" id="GO:0060228">
    <property type="term" value="F:phosphatidylcholine-sterol O-acyltransferase activator activity"/>
    <property type="evidence" value="ECO:0007669"/>
    <property type="project" value="TreeGrafter"/>
</dbReference>
<dbReference type="Gene3D" id="1.20.120.20">
    <property type="entry name" value="Apolipoprotein"/>
    <property type="match status" value="1"/>
</dbReference>
<reference evidence="15 16" key="1">
    <citation type="submission" date="2020-06" db="EMBL/GenBank/DDBJ databases">
        <authorList>
            <consortium name="Wellcome Sanger Institute Data Sharing"/>
        </authorList>
    </citation>
    <scope>NUCLEOTIDE SEQUENCE [LARGE SCALE GENOMIC DNA]</scope>
</reference>
<comment type="subcellular location">
    <subcellularLocation>
        <location evidence="1">Secreted</location>
    </subcellularLocation>
</comment>
<evidence type="ECO:0000256" key="4">
    <source>
        <dbReference type="ARBA" id="ARBA00022525"/>
    </source>
</evidence>
<keyword evidence="12" id="KW-0753">Steroid metabolism</keyword>
<dbReference type="SUPFAM" id="SSF58113">
    <property type="entry name" value="Apolipoprotein A-I"/>
    <property type="match status" value="1"/>
</dbReference>
<dbReference type="InterPro" id="IPR000074">
    <property type="entry name" value="ApoA_E"/>
</dbReference>
<keyword evidence="10" id="KW-0443">Lipid metabolism</keyword>
<evidence type="ECO:0000256" key="1">
    <source>
        <dbReference type="ARBA" id="ARBA00004613"/>
    </source>
</evidence>
<sequence>MKFVALALTILLVAGSQARFLQDEAPSQLQHVRAAVLVYLAQVKESAQKALVYLDDTEYQDYKAKISDSLDDMLKNIQAASAKASPYTDAFAAQITELTAGIREKIRTDIDELRTQLEPKREELRAVLEKHMQEYRDKLEPVVKEYMEKHKAEVQAFQAKMKPIVEELRAKVQTNVEETKSKLAPIVDAVRTKLTERLEDLKALASPFVEEYKEQAIKVVTQLRENIGKSDGLAEELKTKLTDLYATLTKAFTESKA</sequence>
<dbReference type="GO" id="GO:0034364">
    <property type="term" value="C:high-density lipoprotein particle"/>
    <property type="evidence" value="ECO:0007669"/>
    <property type="project" value="UniProtKB-KW"/>
</dbReference>
<keyword evidence="5" id="KW-0153">Cholesterol metabolism</keyword>
<evidence type="ECO:0000256" key="9">
    <source>
        <dbReference type="ARBA" id="ARBA00023055"/>
    </source>
</evidence>
<dbReference type="InterPro" id="IPR050163">
    <property type="entry name" value="Apolipoprotein_A1/A4/E"/>
</dbReference>
<dbReference type="FunFam" id="1.20.5.20:FF:000001">
    <property type="entry name" value="apolipoprotein A-I"/>
    <property type="match status" value="1"/>
</dbReference>
<dbReference type="Gene3D" id="1.20.5.20">
    <property type="match status" value="1"/>
</dbReference>
<evidence type="ECO:0000313" key="15">
    <source>
        <dbReference type="Ensembl" id="ENSDCDP00010058745.1"/>
    </source>
</evidence>
<reference evidence="15" key="3">
    <citation type="submission" date="2025-09" db="UniProtKB">
        <authorList>
            <consortium name="Ensembl"/>
        </authorList>
    </citation>
    <scope>IDENTIFICATION</scope>
</reference>
<keyword evidence="6 14" id="KW-0732">Signal</keyword>
<dbReference type="GO" id="GO:0033344">
    <property type="term" value="P:cholesterol efflux"/>
    <property type="evidence" value="ECO:0007669"/>
    <property type="project" value="TreeGrafter"/>
</dbReference>
<dbReference type="GO" id="GO:0008203">
    <property type="term" value="P:cholesterol metabolic process"/>
    <property type="evidence" value="ECO:0007669"/>
    <property type="project" value="UniProtKB-KW"/>
</dbReference>
<keyword evidence="3" id="KW-0813">Transport</keyword>
<evidence type="ECO:0000313" key="16">
    <source>
        <dbReference type="Proteomes" id="UP000694580"/>
    </source>
</evidence>
<evidence type="ECO:0000256" key="6">
    <source>
        <dbReference type="ARBA" id="ARBA00022729"/>
    </source>
</evidence>
<dbReference type="GO" id="GO:0033700">
    <property type="term" value="P:phospholipid efflux"/>
    <property type="evidence" value="ECO:0007669"/>
    <property type="project" value="TreeGrafter"/>
</dbReference>
<keyword evidence="7" id="KW-0677">Repeat</keyword>
<dbReference type="PANTHER" id="PTHR18976:SF11">
    <property type="entry name" value="APOLIPOPROTEIN A-I"/>
    <property type="match status" value="1"/>
</dbReference>
<gene>
    <name evidence="15" type="primary">LOC114769132</name>
</gene>
<reference evidence="15" key="2">
    <citation type="submission" date="2025-08" db="UniProtKB">
        <authorList>
            <consortium name="Ensembl"/>
        </authorList>
    </citation>
    <scope>IDENTIFICATION</scope>
</reference>
<protein>
    <recommendedName>
        <fullName evidence="17">Apolipoprotein A-I</fullName>
    </recommendedName>
</protein>
<evidence type="ECO:0008006" key="17">
    <source>
        <dbReference type="Google" id="ProtNLM"/>
    </source>
</evidence>
<evidence type="ECO:0000256" key="13">
    <source>
        <dbReference type="ARBA" id="ARBA00037506"/>
    </source>
</evidence>
<dbReference type="Pfam" id="PF01442">
    <property type="entry name" value="Apolipoprotein"/>
    <property type="match status" value="1"/>
</dbReference>
<dbReference type="GeneTree" id="ENSGT00950000182929"/>
<feature type="signal peptide" evidence="14">
    <location>
        <begin position="1"/>
        <end position="18"/>
    </location>
</feature>
<dbReference type="GO" id="GO:0055090">
    <property type="term" value="P:acylglycerol homeostasis"/>
    <property type="evidence" value="ECO:0007669"/>
    <property type="project" value="TreeGrafter"/>
</dbReference>
<dbReference type="GO" id="GO:1903561">
    <property type="term" value="C:extracellular vesicle"/>
    <property type="evidence" value="ECO:0007669"/>
    <property type="project" value="TreeGrafter"/>
</dbReference>
<evidence type="ECO:0000256" key="8">
    <source>
        <dbReference type="ARBA" id="ARBA00022850"/>
    </source>
</evidence>
<feature type="chain" id="PRO_5044245194" description="Apolipoprotein A-I" evidence="14">
    <location>
        <begin position="19"/>
        <end position="257"/>
    </location>
</feature>
<comment type="function">
    <text evidence="13">Participates in the reverse transport of cholesterol from tissues to the liver for excretion by promoting cholesterol efflux from tissues and by acting as a cofactor for the lecithin cholesterol acyltransferase (LCAT).</text>
</comment>
<keyword evidence="11" id="KW-1207">Sterol metabolism</keyword>
<evidence type="ECO:0000256" key="2">
    <source>
        <dbReference type="ARBA" id="ARBA00008788"/>
    </source>
</evidence>
<comment type="similarity">
    <text evidence="2">Belongs to the apolipoprotein A1/A4/E family.</text>
</comment>
<evidence type="ECO:0000256" key="11">
    <source>
        <dbReference type="ARBA" id="ARBA00023166"/>
    </source>
</evidence>
<keyword evidence="16" id="KW-1185">Reference proteome</keyword>
<keyword evidence="8" id="KW-0345">HDL</keyword>
<dbReference type="AlphaFoldDB" id="A0AAY4EM59"/>
<evidence type="ECO:0000256" key="7">
    <source>
        <dbReference type="ARBA" id="ARBA00022737"/>
    </source>
</evidence>
<dbReference type="GO" id="GO:0005543">
    <property type="term" value="F:phospholipid binding"/>
    <property type="evidence" value="ECO:0007669"/>
    <property type="project" value="TreeGrafter"/>
</dbReference>
<organism evidence="15 16">
    <name type="scientific">Denticeps clupeoides</name>
    <name type="common">denticle herring</name>
    <dbReference type="NCBI Taxonomy" id="299321"/>
    <lineage>
        <taxon>Eukaryota</taxon>
        <taxon>Metazoa</taxon>
        <taxon>Chordata</taxon>
        <taxon>Craniata</taxon>
        <taxon>Vertebrata</taxon>
        <taxon>Euteleostomi</taxon>
        <taxon>Actinopterygii</taxon>
        <taxon>Neopterygii</taxon>
        <taxon>Teleostei</taxon>
        <taxon>Clupei</taxon>
        <taxon>Clupeiformes</taxon>
        <taxon>Denticipitoidei</taxon>
        <taxon>Denticipitidae</taxon>
        <taxon>Denticeps</taxon>
    </lineage>
</organism>
<dbReference type="CTD" id="100101640"/>
<dbReference type="Ensembl" id="ENSDCDT00010069450.1">
    <property type="protein sequence ID" value="ENSDCDP00010058745.1"/>
    <property type="gene ID" value="ENSDCDG00010032983.1"/>
</dbReference>
<evidence type="ECO:0000256" key="3">
    <source>
        <dbReference type="ARBA" id="ARBA00022448"/>
    </source>
</evidence>
<dbReference type="PANTHER" id="PTHR18976">
    <property type="entry name" value="APOLIPOPROTEIN"/>
    <property type="match status" value="1"/>
</dbReference>
<proteinExistence type="inferred from homology"/>
<dbReference type="GO" id="GO:0042627">
    <property type="term" value="C:chylomicron"/>
    <property type="evidence" value="ECO:0007669"/>
    <property type="project" value="TreeGrafter"/>
</dbReference>
<name>A0AAY4EM59_9TELE</name>
<dbReference type="Proteomes" id="UP000694580">
    <property type="component" value="Chromosome 19"/>
</dbReference>